<dbReference type="KEGG" id="hni:W911_09525"/>
<sequence>MRTSRLLLGLIVMACGPLAAHAQSTSFSSPREALRQGVSAYQGGYYEMAVPALEYAAASSEFMATYYLARIYQDNTGAYTDHAKAYALFEKIVDDHLEADPDLDPRAPYIGKALTALAGYWLKGLPEIGLAPDPARAVFYFSNASTTYNDEDAQFELAKLQLTGEGVEANIPLGRHWLSILSQNGHAGAQAFFADLLWRGKHVEPDPARALALIAIAVRNAPSQDAMWIEDIYQNIFCGAAEGTRSQATGIVAQWGNRYGRKPAKLRDHSGLAQLTAAPIRTCKNGEAVDFLSPNRSGIAGNAGHAVTTTDRLPPPDAQQPTFSYGSVGGDAARLRDVTAPGQVR</sequence>
<dbReference type="HOGENOM" id="CLU_747573_0_0_5"/>
<keyword evidence="2" id="KW-0732">Signal</keyword>
<dbReference type="Proteomes" id="UP000018542">
    <property type="component" value="Chromosome"/>
</dbReference>
<reference evidence="3 4" key="1">
    <citation type="journal article" date="2014" name="Genome Announc.">
        <title>Complete Genome Sequence of Hyphomicrobium nitrativorans Strain NL23, a Denitrifying Bacterium Isolated from Biofilm of a Methanol-Fed Denitrification System Treating Seawater at the Montreal Biodome.</title>
        <authorList>
            <person name="Martineau C."/>
            <person name="Villeneuve C."/>
            <person name="Mauffrey F."/>
            <person name="Villemur R."/>
        </authorList>
    </citation>
    <scope>NUCLEOTIDE SEQUENCE [LARGE SCALE GENOMIC DNA]</scope>
    <source>
        <strain evidence="3">NL23</strain>
    </source>
</reference>
<dbReference type="RefSeq" id="WP_023787269.1">
    <property type="nucleotide sequence ID" value="NC_022997.1"/>
</dbReference>
<dbReference type="InterPro" id="IPR006597">
    <property type="entry name" value="Sel1-like"/>
</dbReference>
<evidence type="ECO:0008006" key="5">
    <source>
        <dbReference type="Google" id="ProtNLM"/>
    </source>
</evidence>
<feature type="region of interest" description="Disordered" evidence="1">
    <location>
        <begin position="302"/>
        <end position="345"/>
    </location>
</feature>
<keyword evidence="4" id="KW-1185">Reference proteome</keyword>
<feature type="signal peptide" evidence="2">
    <location>
        <begin position="1"/>
        <end position="22"/>
    </location>
</feature>
<evidence type="ECO:0000256" key="2">
    <source>
        <dbReference type="SAM" id="SignalP"/>
    </source>
</evidence>
<dbReference type="InterPro" id="IPR050767">
    <property type="entry name" value="Sel1_AlgK"/>
</dbReference>
<gene>
    <name evidence="3" type="ORF">W911_09525</name>
</gene>
<dbReference type="PANTHER" id="PTHR11102:SF160">
    <property type="entry name" value="ERAD-ASSOCIATED E3 UBIQUITIN-PROTEIN LIGASE COMPONENT HRD3"/>
    <property type="match status" value="1"/>
</dbReference>
<dbReference type="PANTHER" id="PTHR11102">
    <property type="entry name" value="SEL-1-LIKE PROTEIN"/>
    <property type="match status" value="1"/>
</dbReference>
<organism evidence="3 4">
    <name type="scientific">Hyphomicrobium nitrativorans NL23</name>
    <dbReference type="NCBI Taxonomy" id="1029756"/>
    <lineage>
        <taxon>Bacteria</taxon>
        <taxon>Pseudomonadati</taxon>
        <taxon>Pseudomonadota</taxon>
        <taxon>Alphaproteobacteria</taxon>
        <taxon>Hyphomicrobiales</taxon>
        <taxon>Hyphomicrobiaceae</taxon>
        <taxon>Hyphomicrobium</taxon>
    </lineage>
</organism>
<evidence type="ECO:0000256" key="1">
    <source>
        <dbReference type="SAM" id="MobiDB-lite"/>
    </source>
</evidence>
<name>V5SDG6_9HYPH</name>
<evidence type="ECO:0000313" key="4">
    <source>
        <dbReference type="Proteomes" id="UP000018542"/>
    </source>
</evidence>
<proteinExistence type="predicted"/>
<dbReference type="EMBL" id="CP006912">
    <property type="protein sequence ID" value="AHB48573.1"/>
    <property type="molecule type" value="Genomic_DNA"/>
</dbReference>
<dbReference type="Gene3D" id="1.25.40.10">
    <property type="entry name" value="Tetratricopeptide repeat domain"/>
    <property type="match status" value="1"/>
</dbReference>
<dbReference type="SMART" id="SM00671">
    <property type="entry name" value="SEL1"/>
    <property type="match status" value="4"/>
</dbReference>
<protein>
    <recommendedName>
        <fullName evidence="5">Sel1 repeat family protein</fullName>
    </recommendedName>
</protein>
<evidence type="ECO:0000313" key="3">
    <source>
        <dbReference type="EMBL" id="AHB48573.1"/>
    </source>
</evidence>
<feature type="chain" id="PRO_5004740618" description="Sel1 repeat family protein" evidence="2">
    <location>
        <begin position="23"/>
        <end position="345"/>
    </location>
</feature>
<dbReference type="STRING" id="1029756.W911_09525"/>
<accession>V5SDG6</accession>
<dbReference type="OrthoDB" id="9796900at2"/>
<dbReference type="InterPro" id="IPR011990">
    <property type="entry name" value="TPR-like_helical_dom_sf"/>
</dbReference>
<dbReference type="PATRIC" id="fig|1029756.8.peg.1982"/>
<dbReference type="AlphaFoldDB" id="V5SDG6"/>
<dbReference type="SUPFAM" id="SSF81901">
    <property type="entry name" value="HCP-like"/>
    <property type="match status" value="1"/>
</dbReference>
<dbReference type="Pfam" id="PF08238">
    <property type="entry name" value="Sel1"/>
    <property type="match status" value="4"/>
</dbReference>